<feature type="domain" description="Kinetochore protein Ndc80 CH" evidence="13">
    <location>
        <begin position="145"/>
        <end position="221"/>
    </location>
</feature>
<dbReference type="Pfam" id="PF03801">
    <property type="entry name" value="Ndc80_HEC"/>
    <property type="match status" value="2"/>
</dbReference>
<dbReference type="EMBL" id="CM000640">
    <property type="protein sequence ID" value="EED94549.1"/>
    <property type="molecule type" value="Genomic_DNA"/>
</dbReference>
<dbReference type="GO" id="GO:0051301">
    <property type="term" value="P:cell division"/>
    <property type="evidence" value="ECO:0007669"/>
    <property type="project" value="UniProtKB-UniRule"/>
</dbReference>
<comment type="subcellular location">
    <subcellularLocation>
        <location evidence="10">Chromosome</location>
        <location evidence="10">Centromere</location>
        <location evidence="10">Kinetochore</location>
    </subcellularLocation>
    <subcellularLocation>
        <location evidence="10">Nucleus</location>
    </subcellularLocation>
</comment>
<dbReference type="InterPro" id="IPR038273">
    <property type="entry name" value="Ndc80_sf"/>
</dbReference>
<feature type="compositionally biased region" description="Low complexity" evidence="12">
    <location>
        <begin position="12"/>
        <end position="44"/>
    </location>
</feature>
<dbReference type="InterPro" id="IPR055260">
    <property type="entry name" value="Ndc80_CH"/>
</dbReference>
<evidence type="ECO:0000256" key="8">
    <source>
        <dbReference type="ARBA" id="ARBA00023306"/>
    </source>
</evidence>
<name>B8BWP3_THAPS</name>
<keyword evidence="3 10" id="KW-0132">Cell division</keyword>
<dbReference type="eggNOG" id="KOG0995">
    <property type="taxonomic scope" value="Eukaryota"/>
</dbReference>
<dbReference type="OMA" id="PSHKFQK"/>
<sequence length="742" mass="82890">MPINSRRQTLGAVSAKPPMPSSMSRPTTTASTTTTPSTSSLASDASRKKIPRSRKSMIPRMAGSENAVNQQQQQQQHVMSAASPSAKSKGSRIAAPSPSRVPKSSSRPPAAAAAAAASSRKSLGGPIILSSATPSKNRRVSLAPSSSATHSSSQYTTTDPRDIKDKSYLNNSIRKMVSYLKSHGYDSSPLNVKQLVNGPSGRDFNHFMTFLLRRVDPTFNSTYGGSIATTSTTGAAKRSDDPPIKFEDEVSMAFRTLGYPFPISKTGIVAVGAPHTWPALIAAIDWLIDVLVLVEGEERMEWEVEMSVVNGEGGGGGEEVVEEEQLYSLESNALRAQHQFDAFLRKSMVAFMNDDNEECDELEGELLEVWNGDNEKVDGYLAGLDEECGRMREEMKRLEREGQGLSEAHQKREEYATDIEKFLTLIEQLNEHQAELQQKVSTLTSEKTTMEQQMKECDTKITQLKDTIGSQELSVDDVRKMERQKVRVEEQLQQKRDVLDGHENALKEAQEKWLKCFQLLQQTVDEYNSKGTSLELIPENAKLAKGQKLEIRLDEERALDGIVEMMGGVDVANVVKPYVQKLTEDYKSEAFNEKERVVELKENIESMESLSEQLAEDIEDIKQKITSCQEESTAEQEKLESEIKSKRRQLELLQTKITTLNDPKGTEATIEKYNAQYKQLQALQLKQDKENTAKKNAVAEEIRNAVEKAQKHQDFVKKAISEMNGYLKKKEEECMKLELLDS</sequence>
<evidence type="ECO:0000256" key="7">
    <source>
        <dbReference type="ARBA" id="ARBA00023242"/>
    </source>
</evidence>
<dbReference type="GeneID" id="7452777"/>
<dbReference type="FunFam" id="1.10.418.30:FF:000002">
    <property type="entry name" value="NDC80, kinetochore complex component"/>
    <property type="match status" value="1"/>
</dbReference>
<dbReference type="KEGG" id="tps:THAPSDRAFT_4041"/>
<feature type="domain" description="Kinetochore protein Ndc80 CH" evidence="13">
    <location>
        <begin position="245"/>
        <end position="294"/>
    </location>
</feature>
<dbReference type="RefSeq" id="XP_002289113.1">
    <property type="nucleotide sequence ID" value="XM_002289077.1"/>
</dbReference>
<proteinExistence type="inferred from homology"/>
<evidence type="ECO:0000256" key="3">
    <source>
        <dbReference type="ARBA" id="ARBA00022618"/>
    </source>
</evidence>
<keyword evidence="8 10" id="KW-0131">Cell cycle</keyword>
<evidence type="ECO:0000256" key="6">
    <source>
        <dbReference type="ARBA" id="ARBA00023054"/>
    </source>
</evidence>
<keyword evidence="2 10" id="KW-0158">Chromosome</keyword>
<dbReference type="GO" id="GO:0051315">
    <property type="term" value="P:attachment of mitotic spindle microtubules to kinetochore"/>
    <property type="evidence" value="ECO:0000318"/>
    <property type="project" value="GO_Central"/>
</dbReference>
<comment type="subunit">
    <text evidence="10">Component of the NDC80 complex.</text>
</comment>
<evidence type="ECO:0000259" key="13">
    <source>
        <dbReference type="Pfam" id="PF03801"/>
    </source>
</evidence>
<dbReference type="PANTHER" id="PTHR10643:SF2">
    <property type="entry name" value="KINETOCHORE PROTEIN NDC80 HOMOLOG"/>
    <property type="match status" value="1"/>
</dbReference>
<keyword evidence="15" id="KW-1185">Reference proteome</keyword>
<dbReference type="AlphaFoldDB" id="B8BWP3"/>
<evidence type="ECO:0000256" key="4">
    <source>
        <dbReference type="ARBA" id="ARBA00022776"/>
    </source>
</evidence>
<dbReference type="GO" id="GO:0005737">
    <property type="term" value="C:cytoplasm"/>
    <property type="evidence" value="ECO:0007669"/>
    <property type="project" value="UniProtKB-ARBA"/>
</dbReference>
<keyword evidence="4 10" id="KW-0498">Mitosis</keyword>
<dbReference type="HOGENOM" id="CLU_012583_1_0_1"/>
<protein>
    <recommendedName>
        <fullName evidence="10">Kinetochore protein NDC80</fullName>
    </recommendedName>
</protein>
<feature type="compositionally biased region" description="Basic residues" evidence="12">
    <location>
        <begin position="48"/>
        <end position="57"/>
    </location>
</feature>
<evidence type="ECO:0000256" key="9">
    <source>
        <dbReference type="ARBA" id="ARBA00023328"/>
    </source>
</evidence>
<dbReference type="STRING" id="35128.B8BWP3"/>
<organism evidence="14 15">
    <name type="scientific">Thalassiosira pseudonana</name>
    <name type="common">Marine diatom</name>
    <name type="synonym">Cyclotella nana</name>
    <dbReference type="NCBI Taxonomy" id="35128"/>
    <lineage>
        <taxon>Eukaryota</taxon>
        <taxon>Sar</taxon>
        <taxon>Stramenopiles</taxon>
        <taxon>Ochrophyta</taxon>
        <taxon>Bacillariophyta</taxon>
        <taxon>Coscinodiscophyceae</taxon>
        <taxon>Thalassiosirophycidae</taxon>
        <taxon>Thalassiosirales</taxon>
        <taxon>Thalassiosiraceae</taxon>
        <taxon>Thalassiosira</taxon>
    </lineage>
</organism>
<dbReference type="InParanoid" id="B8BWP3"/>
<evidence type="ECO:0000256" key="5">
    <source>
        <dbReference type="ARBA" id="ARBA00022838"/>
    </source>
</evidence>
<evidence type="ECO:0000256" key="2">
    <source>
        <dbReference type="ARBA" id="ARBA00022454"/>
    </source>
</evidence>
<dbReference type="PANTHER" id="PTHR10643">
    <property type="entry name" value="KINETOCHORE PROTEIN NDC80"/>
    <property type="match status" value="1"/>
</dbReference>
<keyword evidence="5 10" id="KW-0995">Kinetochore</keyword>
<dbReference type="GO" id="GO:0031262">
    <property type="term" value="C:Ndc80 complex"/>
    <property type="evidence" value="ECO:0000318"/>
    <property type="project" value="GO_Central"/>
</dbReference>
<dbReference type="GO" id="GO:0000226">
    <property type="term" value="P:microtubule cytoskeleton organization"/>
    <property type="evidence" value="ECO:0007669"/>
    <property type="project" value="UniProtKB-ARBA"/>
</dbReference>
<dbReference type="PaxDb" id="35128-Thaps4041"/>
<comment type="function">
    <text evidence="10">Acts as a component of the essential kinetochore-associated NDC80 complex, which is required for chromosome segregation and spindle checkpoint activity.</text>
</comment>
<feature type="compositionally biased region" description="Low complexity" evidence="12">
    <location>
        <begin position="94"/>
        <end position="122"/>
    </location>
</feature>
<evidence type="ECO:0000256" key="10">
    <source>
        <dbReference type="RuleBase" id="RU368072"/>
    </source>
</evidence>
<reference evidence="14 15" key="1">
    <citation type="journal article" date="2004" name="Science">
        <title>The genome of the diatom Thalassiosira pseudonana: ecology, evolution, and metabolism.</title>
        <authorList>
            <person name="Armbrust E.V."/>
            <person name="Berges J.A."/>
            <person name="Bowler C."/>
            <person name="Green B.R."/>
            <person name="Martinez D."/>
            <person name="Putnam N.H."/>
            <person name="Zhou S."/>
            <person name="Allen A.E."/>
            <person name="Apt K.E."/>
            <person name="Bechner M."/>
            <person name="Brzezinski M.A."/>
            <person name="Chaal B.K."/>
            <person name="Chiovitti A."/>
            <person name="Davis A.K."/>
            <person name="Demarest M.S."/>
            <person name="Detter J.C."/>
            <person name="Glavina T."/>
            <person name="Goodstein D."/>
            <person name="Hadi M.Z."/>
            <person name="Hellsten U."/>
            <person name="Hildebrand M."/>
            <person name="Jenkins B.D."/>
            <person name="Jurka J."/>
            <person name="Kapitonov V.V."/>
            <person name="Kroger N."/>
            <person name="Lau W.W."/>
            <person name="Lane T.W."/>
            <person name="Larimer F.W."/>
            <person name="Lippmeier J.C."/>
            <person name="Lucas S."/>
            <person name="Medina M."/>
            <person name="Montsant A."/>
            <person name="Obornik M."/>
            <person name="Parker M.S."/>
            <person name="Palenik B."/>
            <person name="Pazour G.J."/>
            <person name="Richardson P.M."/>
            <person name="Rynearson T.A."/>
            <person name="Saito M.A."/>
            <person name="Schwartz D.C."/>
            <person name="Thamatrakoln K."/>
            <person name="Valentin K."/>
            <person name="Vardi A."/>
            <person name="Wilkerson F.P."/>
            <person name="Rokhsar D.S."/>
        </authorList>
    </citation>
    <scope>NUCLEOTIDE SEQUENCE [LARGE SCALE GENOMIC DNA]</scope>
    <source>
        <strain evidence="14 15">CCMP1335</strain>
    </source>
</reference>
<evidence type="ECO:0000256" key="11">
    <source>
        <dbReference type="SAM" id="Coils"/>
    </source>
</evidence>
<feature type="compositionally biased region" description="Low complexity" evidence="12">
    <location>
        <begin position="145"/>
        <end position="158"/>
    </location>
</feature>
<evidence type="ECO:0000313" key="14">
    <source>
        <dbReference type="EMBL" id="EED94549.1"/>
    </source>
</evidence>
<dbReference type="GO" id="GO:0005634">
    <property type="term" value="C:nucleus"/>
    <property type="evidence" value="ECO:0007669"/>
    <property type="project" value="UniProtKB-SubCell"/>
</dbReference>
<dbReference type="GO" id="GO:0005815">
    <property type="term" value="C:microtubule organizing center"/>
    <property type="evidence" value="ECO:0007669"/>
    <property type="project" value="UniProtKB-ARBA"/>
</dbReference>
<accession>B8BWP3</accession>
<evidence type="ECO:0000256" key="1">
    <source>
        <dbReference type="ARBA" id="ARBA00007050"/>
    </source>
</evidence>
<feature type="coiled-coil region" evidence="11">
    <location>
        <begin position="590"/>
        <end position="690"/>
    </location>
</feature>
<feature type="coiled-coil region" evidence="11">
    <location>
        <begin position="381"/>
        <end position="512"/>
    </location>
</feature>
<evidence type="ECO:0000256" key="12">
    <source>
        <dbReference type="SAM" id="MobiDB-lite"/>
    </source>
</evidence>
<comment type="similarity">
    <text evidence="1 10">Belongs to the NDC80/HEC1 family.</text>
</comment>
<keyword evidence="9 10" id="KW-0137">Centromere</keyword>
<keyword evidence="6 11" id="KW-0175">Coiled coil</keyword>
<gene>
    <name evidence="14" type="ORF">THAPSDRAFT_4041</name>
</gene>
<dbReference type="Gene3D" id="1.10.418.30">
    <property type="entry name" value="Ncd80 complex, Ncd80 subunit"/>
    <property type="match status" value="1"/>
</dbReference>
<keyword evidence="7 10" id="KW-0539">Nucleus</keyword>
<feature type="compositionally biased region" description="Low complexity" evidence="12">
    <location>
        <begin position="70"/>
        <end position="88"/>
    </location>
</feature>
<reference evidence="14 15" key="2">
    <citation type="journal article" date="2008" name="Nature">
        <title>The Phaeodactylum genome reveals the evolutionary history of diatom genomes.</title>
        <authorList>
            <person name="Bowler C."/>
            <person name="Allen A.E."/>
            <person name="Badger J.H."/>
            <person name="Grimwood J."/>
            <person name="Jabbari K."/>
            <person name="Kuo A."/>
            <person name="Maheswari U."/>
            <person name="Martens C."/>
            <person name="Maumus F."/>
            <person name="Otillar R.P."/>
            <person name="Rayko E."/>
            <person name="Salamov A."/>
            <person name="Vandepoele K."/>
            <person name="Beszteri B."/>
            <person name="Gruber A."/>
            <person name="Heijde M."/>
            <person name="Katinka M."/>
            <person name="Mock T."/>
            <person name="Valentin K."/>
            <person name="Verret F."/>
            <person name="Berges J.A."/>
            <person name="Brownlee C."/>
            <person name="Cadoret J.P."/>
            <person name="Chiovitti A."/>
            <person name="Choi C.J."/>
            <person name="Coesel S."/>
            <person name="De Martino A."/>
            <person name="Detter J.C."/>
            <person name="Durkin C."/>
            <person name="Falciatore A."/>
            <person name="Fournet J."/>
            <person name="Haruta M."/>
            <person name="Huysman M.J."/>
            <person name="Jenkins B.D."/>
            <person name="Jiroutova K."/>
            <person name="Jorgensen R.E."/>
            <person name="Joubert Y."/>
            <person name="Kaplan A."/>
            <person name="Kroger N."/>
            <person name="Kroth P.G."/>
            <person name="La Roche J."/>
            <person name="Lindquist E."/>
            <person name="Lommer M."/>
            <person name="Martin-Jezequel V."/>
            <person name="Lopez P.J."/>
            <person name="Lucas S."/>
            <person name="Mangogna M."/>
            <person name="McGinnis K."/>
            <person name="Medlin L.K."/>
            <person name="Montsant A."/>
            <person name="Oudot-Le Secq M.P."/>
            <person name="Napoli C."/>
            <person name="Obornik M."/>
            <person name="Parker M.S."/>
            <person name="Petit J.L."/>
            <person name="Porcel B.M."/>
            <person name="Poulsen N."/>
            <person name="Robison M."/>
            <person name="Rychlewski L."/>
            <person name="Rynearson T.A."/>
            <person name="Schmutz J."/>
            <person name="Shapiro H."/>
            <person name="Siaut M."/>
            <person name="Stanley M."/>
            <person name="Sussman M.R."/>
            <person name="Taylor A.R."/>
            <person name="Vardi A."/>
            <person name="von Dassow P."/>
            <person name="Vyverman W."/>
            <person name="Willis A."/>
            <person name="Wyrwicz L.S."/>
            <person name="Rokhsar D.S."/>
            <person name="Weissenbach J."/>
            <person name="Armbrust E.V."/>
            <person name="Green B.R."/>
            <person name="Van de Peer Y."/>
            <person name="Grigoriev I.V."/>
        </authorList>
    </citation>
    <scope>NUCLEOTIDE SEQUENCE [LARGE SCALE GENOMIC DNA]</scope>
    <source>
        <strain evidence="14 15">CCMP1335</strain>
    </source>
</reference>
<evidence type="ECO:0000313" key="15">
    <source>
        <dbReference type="Proteomes" id="UP000001449"/>
    </source>
</evidence>
<feature type="region of interest" description="Disordered" evidence="12">
    <location>
        <begin position="1"/>
        <end position="167"/>
    </location>
</feature>
<dbReference type="Proteomes" id="UP000001449">
    <property type="component" value="Chromosome 3"/>
</dbReference>
<dbReference type="InterPro" id="IPR005550">
    <property type="entry name" value="Kinetochore_Ndc80"/>
</dbReference>